<evidence type="ECO:0000313" key="11">
    <source>
        <dbReference type="Proteomes" id="UP000663852"/>
    </source>
</evidence>
<evidence type="ECO:0000256" key="5">
    <source>
        <dbReference type="ARBA" id="ARBA00022840"/>
    </source>
</evidence>
<dbReference type="EMBL" id="CAJNOJ010000079">
    <property type="protein sequence ID" value="CAF1053440.1"/>
    <property type="molecule type" value="Genomic_DNA"/>
</dbReference>
<keyword evidence="7" id="KW-0539">Nucleus</keyword>
<dbReference type="GO" id="GO:0019205">
    <property type="term" value="F:nucleobase-containing compound kinase activity"/>
    <property type="evidence" value="ECO:0007669"/>
    <property type="project" value="InterPro"/>
</dbReference>
<evidence type="ECO:0000256" key="4">
    <source>
        <dbReference type="ARBA" id="ARBA00022777"/>
    </source>
</evidence>
<dbReference type="InterPro" id="IPR000850">
    <property type="entry name" value="Adenylat/UMP-CMP_kin"/>
</dbReference>
<evidence type="ECO:0000313" key="10">
    <source>
        <dbReference type="EMBL" id="CAF1053440.1"/>
    </source>
</evidence>
<keyword evidence="6" id="KW-0665">Pyrimidine biosynthesis</keyword>
<evidence type="ECO:0000256" key="6">
    <source>
        <dbReference type="ARBA" id="ARBA00022975"/>
    </source>
</evidence>
<evidence type="ECO:0000256" key="7">
    <source>
        <dbReference type="ARBA" id="ARBA00023242"/>
    </source>
</evidence>
<protein>
    <recommendedName>
        <fullName evidence="12">UMP/CMP kinase</fullName>
    </recommendedName>
</protein>
<dbReference type="GO" id="GO:0006207">
    <property type="term" value="P:'de novo' pyrimidine nucleobase biosynthetic process"/>
    <property type="evidence" value="ECO:0007669"/>
    <property type="project" value="InterPro"/>
</dbReference>
<dbReference type="Proteomes" id="UP000663852">
    <property type="component" value="Unassembled WGS sequence"/>
</dbReference>
<keyword evidence="2 9" id="KW-0808">Transferase</keyword>
<evidence type="ECO:0000256" key="9">
    <source>
        <dbReference type="RuleBase" id="RU003330"/>
    </source>
</evidence>
<gene>
    <name evidence="10" type="ORF">EDS130_LOCUS17547</name>
</gene>
<evidence type="ECO:0000256" key="3">
    <source>
        <dbReference type="ARBA" id="ARBA00022741"/>
    </source>
</evidence>
<keyword evidence="3" id="KW-0547">Nucleotide-binding</keyword>
<evidence type="ECO:0000256" key="8">
    <source>
        <dbReference type="ARBA" id="ARBA00048116"/>
    </source>
</evidence>
<comment type="caution">
    <text evidence="10">The sequence shown here is derived from an EMBL/GenBank/DDBJ whole genome shotgun (WGS) entry which is preliminary data.</text>
</comment>
<dbReference type="GO" id="GO:0009123">
    <property type="term" value="P:nucleoside monophosphate metabolic process"/>
    <property type="evidence" value="ECO:0007669"/>
    <property type="project" value="UniProtKB-ARBA"/>
</dbReference>
<dbReference type="InterPro" id="IPR033690">
    <property type="entry name" value="Adenylat_kinase_CS"/>
</dbReference>
<reference evidence="10" key="1">
    <citation type="submission" date="2021-02" db="EMBL/GenBank/DDBJ databases">
        <authorList>
            <person name="Nowell W R."/>
        </authorList>
    </citation>
    <scope>NUCLEOTIDE SEQUENCE</scope>
</reference>
<keyword evidence="4 9" id="KW-0418">Kinase</keyword>
<evidence type="ECO:0000256" key="1">
    <source>
        <dbReference type="ARBA" id="ARBA00022490"/>
    </source>
</evidence>
<dbReference type="PANTHER" id="PTHR23359">
    <property type="entry name" value="NUCLEOTIDE KINASE"/>
    <property type="match status" value="1"/>
</dbReference>
<accession>A0A814KP39</accession>
<dbReference type="Gene3D" id="3.40.50.300">
    <property type="entry name" value="P-loop containing nucleotide triphosphate hydrolases"/>
    <property type="match status" value="1"/>
</dbReference>
<dbReference type="NCBIfam" id="TIGR01359">
    <property type="entry name" value="UMP_CMP_kin_fam"/>
    <property type="match status" value="1"/>
</dbReference>
<dbReference type="InterPro" id="IPR027417">
    <property type="entry name" value="P-loop_NTPase"/>
</dbReference>
<comment type="similarity">
    <text evidence="9">Belongs to the adenylate kinase family.</text>
</comment>
<dbReference type="GO" id="GO:0005524">
    <property type="term" value="F:ATP binding"/>
    <property type="evidence" value="ECO:0007669"/>
    <property type="project" value="UniProtKB-KW"/>
</dbReference>
<dbReference type="GO" id="GO:0016776">
    <property type="term" value="F:phosphotransferase activity, phosphate group as acceptor"/>
    <property type="evidence" value="ECO:0007669"/>
    <property type="project" value="InterPro"/>
</dbReference>
<dbReference type="HAMAP" id="MF_00235">
    <property type="entry name" value="Adenylate_kinase_Adk"/>
    <property type="match status" value="1"/>
</dbReference>
<sequence length="199" mass="22727">MTDTKPNVIFVIGAPGSGKGTQCKRIVKNFDYVHLSVGDLLRKEAEKSDTNLGKQLLDHMKNGSLASTELVCKLLDETMKKENKRNYLIDGFPRDKQNVDGWDKAMNDKINLQCVLVFDCDEKVRRKNTSTTRCLERGKSSGRADDNEESLKKRLVTYNESTRPIIELYEKENLAHKIDASKDVDQIFEDVQNIMKNLK</sequence>
<dbReference type="OrthoDB" id="442176at2759"/>
<dbReference type="SUPFAM" id="SSF52540">
    <property type="entry name" value="P-loop containing nucleoside triphosphate hydrolases"/>
    <property type="match status" value="1"/>
</dbReference>
<dbReference type="PRINTS" id="PR00094">
    <property type="entry name" value="ADENYLTKNASE"/>
</dbReference>
<evidence type="ECO:0000256" key="2">
    <source>
        <dbReference type="ARBA" id="ARBA00022679"/>
    </source>
</evidence>
<evidence type="ECO:0008006" key="12">
    <source>
        <dbReference type="Google" id="ProtNLM"/>
    </source>
</evidence>
<proteinExistence type="inferred from homology"/>
<dbReference type="Pfam" id="PF00406">
    <property type="entry name" value="ADK"/>
    <property type="match status" value="1"/>
</dbReference>
<dbReference type="CDD" id="cd01428">
    <property type="entry name" value="ADK"/>
    <property type="match status" value="1"/>
</dbReference>
<dbReference type="GO" id="GO:0006221">
    <property type="term" value="P:pyrimidine nucleotide biosynthetic process"/>
    <property type="evidence" value="ECO:0007669"/>
    <property type="project" value="UniProtKB-KW"/>
</dbReference>
<keyword evidence="1" id="KW-0963">Cytoplasm</keyword>
<keyword evidence="5" id="KW-0067">ATP-binding</keyword>
<dbReference type="PROSITE" id="PS00113">
    <property type="entry name" value="ADENYLATE_KINASE"/>
    <property type="match status" value="1"/>
</dbReference>
<comment type="catalytic activity">
    <reaction evidence="8">
        <text>UMP + ATP = UDP + ADP</text>
        <dbReference type="Rhea" id="RHEA:24400"/>
        <dbReference type="ChEBI" id="CHEBI:30616"/>
        <dbReference type="ChEBI" id="CHEBI:57865"/>
        <dbReference type="ChEBI" id="CHEBI:58223"/>
        <dbReference type="ChEBI" id="CHEBI:456216"/>
        <dbReference type="EC" id="2.7.4.14"/>
    </reaction>
</comment>
<organism evidence="10 11">
    <name type="scientific">Adineta ricciae</name>
    <name type="common">Rotifer</name>
    <dbReference type="NCBI Taxonomy" id="249248"/>
    <lineage>
        <taxon>Eukaryota</taxon>
        <taxon>Metazoa</taxon>
        <taxon>Spiralia</taxon>
        <taxon>Gnathifera</taxon>
        <taxon>Rotifera</taxon>
        <taxon>Eurotatoria</taxon>
        <taxon>Bdelloidea</taxon>
        <taxon>Adinetida</taxon>
        <taxon>Adinetidae</taxon>
        <taxon>Adineta</taxon>
    </lineage>
</organism>
<name>A0A814KP39_ADIRI</name>
<dbReference type="AlphaFoldDB" id="A0A814KP39"/>
<dbReference type="InterPro" id="IPR006266">
    <property type="entry name" value="UMP_CMP_kinase"/>
</dbReference>